<dbReference type="AlphaFoldDB" id="A0A0A2SQT3"/>
<gene>
    <name evidence="2" type="ORF">EP47_05610</name>
</gene>
<evidence type="ECO:0000313" key="2">
    <source>
        <dbReference type="EMBL" id="KGP63465.1"/>
    </source>
</evidence>
<dbReference type="Pfam" id="PF03883">
    <property type="entry name" value="H2O2_YaaD"/>
    <property type="match status" value="1"/>
</dbReference>
<dbReference type="EMBL" id="JNCF01000016">
    <property type="protein sequence ID" value="KGP63465.1"/>
    <property type="molecule type" value="Genomic_DNA"/>
</dbReference>
<organism evidence="2 3">
    <name type="scientific">Legionella norrlandica</name>
    <dbReference type="NCBI Taxonomy" id="1498499"/>
    <lineage>
        <taxon>Bacteria</taxon>
        <taxon>Pseudomonadati</taxon>
        <taxon>Pseudomonadota</taxon>
        <taxon>Gammaproteobacteria</taxon>
        <taxon>Legionellales</taxon>
        <taxon>Legionellaceae</taxon>
        <taxon>Legionella</taxon>
    </lineage>
</organism>
<keyword evidence="3" id="KW-1185">Reference proteome</keyword>
<evidence type="ECO:0000256" key="1">
    <source>
        <dbReference type="HAMAP-Rule" id="MF_00652"/>
    </source>
</evidence>
<dbReference type="OrthoDB" id="9777133at2"/>
<dbReference type="PANTHER" id="PTHR30283:SF4">
    <property type="entry name" value="PEROXIDE STRESS RESISTANCE PROTEIN YAAA"/>
    <property type="match status" value="1"/>
</dbReference>
<proteinExistence type="inferred from homology"/>
<dbReference type="RefSeq" id="WP_035888739.1">
    <property type="nucleotide sequence ID" value="NZ_JNCF01000016.1"/>
</dbReference>
<dbReference type="PANTHER" id="PTHR30283">
    <property type="entry name" value="PEROXIDE STRESS RESPONSE PROTEIN YAAA"/>
    <property type="match status" value="1"/>
</dbReference>
<dbReference type="GO" id="GO:0033194">
    <property type="term" value="P:response to hydroperoxide"/>
    <property type="evidence" value="ECO:0007669"/>
    <property type="project" value="TreeGrafter"/>
</dbReference>
<reference evidence="2 3" key="1">
    <citation type="submission" date="2014-05" db="EMBL/GenBank/DDBJ databases">
        <authorList>
            <person name="Rizzardi K."/>
            <person name="Winiecka-Krusnell J."/>
            <person name="Ramliden M."/>
            <person name="Alm E."/>
            <person name="Andersson S."/>
            <person name="Byfors S."/>
        </authorList>
    </citation>
    <scope>NUCLEOTIDE SEQUENCE [LARGE SCALE GENOMIC DNA]</scope>
    <source>
        <strain evidence="2 3">LEGN</strain>
    </source>
</reference>
<name>A0A0A2SQT3_9GAMM</name>
<sequence>MLTLLSPAKKLLNISTPYSKETTDPLLVDKTSQLVKIMKSKSIEQIAKLMDLSKELAQLNYNRYQDFDLKNNPLNLSYPALFLFQGDVYQGLNAVTWAPEDIQYAQIHLGILSGLYGLLRPLDRIQPYRLEMGVNLENPEGKNLYAFWSETITGFLNLILARHNNPILINLASTEYFKVVDKEKLNYPVVTINFYEQKNNDLKMIGILAKKARGIMAKYMMQNRIDSLDQIKKFAESGYHFDKETSDQNCLNFIRIH</sequence>
<evidence type="ECO:0000313" key="3">
    <source>
        <dbReference type="Proteomes" id="UP000054422"/>
    </source>
</evidence>
<dbReference type="HAMAP" id="MF_00652">
    <property type="entry name" value="UPF0246"/>
    <property type="match status" value="1"/>
</dbReference>
<dbReference type="GO" id="GO:0005829">
    <property type="term" value="C:cytosol"/>
    <property type="evidence" value="ECO:0007669"/>
    <property type="project" value="TreeGrafter"/>
</dbReference>
<dbReference type="Proteomes" id="UP000054422">
    <property type="component" value="Unassembled WGS sequence"/>
</dbReference>
<dbReference type="STRING" id="1498499.EP47_05610"/>
<accession>A0A0A2SQT3</accession>
<comment type="similarity">
    <text evidence="1">Belongs to the UPF0246 family.</text>
</comment>
<dbReference type="InterPro" id="IPR005583">
    <property type="entry name" value="YaaA"/>
</dbReference>
<comment type="caution">
    <text evidence="2">The sequence shown here is derived from an EMBL/GenBank/DDBJ whole genome shotgun (WGS) entry which is preliminary data.</text>
</comment>
<protein>
    <recommendedName>
        <fullName evidence="1">UPF0246 protein EP47_05610</fullName>
    </recommendedName>
</protein>
<dbReference type="NCBIfam" id="NF002542">
    <property type="entry name" value="PRK02101.1-3"/>
    <property type="match status" value="1"/>
</dbReference>